<sequence>MTDAAGLALVETVAVEGVTLLAPAGGQTRWNPDALGAALRALAKSSQTGPVVVPVGDDEPAGDAAALWGGDVDAMRAALRGLDLQVLVRADRPLVGFHGMSNALRDGREGDAALAVAAQAQEERWSTVARATDPGARSSLLGPARLSDAPGTGACGRTGVLPCRGGSAPHPGIGPPGGSSPRRRRGARRRGGRERHSDAAHP</sequence>
<keyword evidence="3" id="KW-1185">Reference proteome</keyword>
<proteinExistence type="predicted"/>
<reference evidence="3" key="1">
    <citation type="journal article" date="2019" name="Int. J. Syst. Evol. Microbiol.">
        <title>The Global Catalogue of Microorganisms (GCM) 10K type strain sequencing project: providing services to taxonomists for standard genome sequencing and annotation.</title>
        <authorList>
            <consortium name="The Broad Institute Genomics Platform"/>
            <consortium name="The Broad Institute Genome Sequencing Center for Infectious Disease"/>
            <person name="Wu L."/>
            <person name="Ma J."/>
        </authorList>
    </citation>
    <scope>NUCLEOTIDE SEQUENCE [LARGE SCALE GENOMIC DNA]</scope>
    <source>
        <strain evidence="3">NBRC 112299</strain>
    </source>
</reference>
<dbReference type="Proteomes" id="UP001157125">
    <property type="component" value="Unassembled WGS sequence"/>
</dbReference>
<evidence type="ECO:0000313" key="2">
    <source>
        <dbReference type="EMBL" id="GMA33991.1"/>
    </source>
</evidence>
<feature type="compositionally biased region" description="Basic residues" evidence="1">
    <location>
        <begin position="181"/>
        <end position="193"/>
    </location>
</feature>
<dbReference type="RefSeq" id="WP_284327155.1">
    <property type="nucleotide sequence ID" value="NZ_BSUN01000001.1"/>
</dbReference>
<protein>
    <submittedName>
        <fullName evidence="2">Uncharacterized protein</fullName>
    </submittedName>
</protein>
<organism evidence="2 3">
    <name type="scientific">Demequina litorisediminis</name>
    <dbReference type="NCBI Taxonomy" id="1849022"/>
    <lineage>
        <taxon>Bacteria</taxon>
        <taxon>Bacillati</taxon>
        <taxon>Actinomycetota</taxon>
        <taxon>Actinomycetes</taxon>
        <taxon>Micrococcales</taxon>
        <taxon>Demequinaceae</taxon>
        <taxon>Demequina</taxon>
    </lineage>
</organism>
<accession>A0ABQ6I9R2</accession>
<feature type="region of interest" description="Disordered" evidence="1">
    <location>
        <begin position="133"/>
        <end position="202"/>
    </location>
</feature>
<dbReference type="EMBL" id="BSUN01000001">
    <property type="protein sequence ID" value="GMA33991.1"/>
    <property type="molecule type" value="Genomic_DNA"/>
</dbReference>
<dbReference type="InterPro" id="IPR018193">
    <property type="entry name" value="Glyc_kinase_flavodox-like_fold"/>
</dbReference>
<name>A0ABQ6I9R2_9MICO</name>
<gene>
    <name evidence="2" type="ORF">GCM10025876_01950</name>
</gene>
<evidence type="ECO:0000313" key="3">
    <source>
        <dbReference type="Proteomes" id="UP001157125"/>
    </source>
</evidence>
<evidence type="ECO:0000256" key="1">
    <source>
        <dbReference type="SAM" id="MobiDB-lite"/>
    </source>
</evidence>
<comment type="caution">
    <text evidence="2">The sequence shown here is derived from an EMBL/GenBank/DDBJ whole genome shotgun (WGS) entry which is preliminary data.</text>
</comment>
<dbReference type="Gene3D" id="3.90.1510.10">
    <property type="entry name" value="Glycerate kinase, domain 2"/>
    <property type="match status" value="1"/>
</dbReference>